<dbReference type="SUPFAM" id="SSF51215">
    <property type="entry name" value="Regulatory protein AraC"/>
    <property type="match status" value="1"/>
</dbReference>
<dbReference type="SMART" id="SM00342">
    <property type="entry name" value="HTH_ARAC"/>
    <property type="match status" value="1"/>
</dbReference>
<proteinExistence type="predicted"/>
<keyword evidence="3" id="KW-0804">Transcription</keyword>
<evidence type="ECO:0000256" key="2">
    <source>
        <dbReference type="ARBA" id="ARBA00023125"/>
    </source>
</evidence>
<keyword evidence="2" id="KW-0238">DNA-binding</keyword>
<feature type="domain" description="HTH araC/xylS-type" evidence="4">
    <location>
        <begin position="175"/>
        <end position="272"/>
    </location>
</feature>
<name>A0AA95NES6_9BURK</name>
<evidence type="ECO:0000256" key="3">
    <source>
        <dbReference type="ARBA" id="ARBA00023163"/>
    </source>
</evidence>
<accession>A0AA95NES6</accession>
<evidence type="ECO:0000313" key="6">
    <source>
        <dbReference type="Proteomes" id="UP001177769"/>
    </source>
</evidence>
<keyword evidence="6" id="KW-1185">Reference proteome</keyword>
<dbReference type="InterPro" id="IPR037923">
    <property type="entry name" value="HTH-like"/>
</dbReference>
<reference evidence="5" key="1">
    <citation type="submission" date="2023-01" db="EMBL/GenBank/DDBJ databases">
        <title>Whole genome sequence of Paucibacter sp. S2-9 isolated from pond sediment.</title>
        <authorList>
            <person name="Jung J.Y."/>
        </authorList>
    </citation>
    <scope>NUCLEOTIDE SEQUENCE</scope>
    <source>
        <strain evidence="5">S2-9</strain>
    </source>
</reference>
<dbReference type="Proteomes" id="UP001177769">
    <property type="component" value="Chromosome"/>
</dbReference>
<protein>
    <submittedName>
        <fullName evidence="5">AraC family transcriptional regulator</fullName>
    </submittedName>
</protein>
<sequence>MAAPHPPFEEATDRAQYRRPAHRAGVELYHASILHHRFEPHVHEAYGLGAITAGVGRFLWRGGQHLAPRATLMLMNPEDLHTGQAETEAGWGYRMLYLDEPVLRELSGGEAWWFDAAVAHDAGSAAEVAGLIAGLWHAEEPLAFDSQLLQLVQALHRHARVGGRSEGSAAALRYGPVFDYMRAHLHERLSLEQLAAVAGLSPFHFLRSFKAQRHATPQQALMALRLFEAKRLLSQGEAPAAVAAAVGLTDQAHLNRTFLRRYGVTPGRYQAQVWPGRRPAPGP</sequence>
<evidence type="ECO:0000313" key="5">
    <source>
        <dbReference type="EMBL" id="WIT13737.1"/>
    </source>
</evidence>
<evidence type="ECO:0000259" key="4">
    <source>
        <dbReference type="PROSITE" id="PS01124"/>
    </source>
</evidence>
<organism evidence="5 6">
    <name type="scientific">Paucibacter sediminis</name>
    <dbReference type="NCBI Taxonomy" id="3019553"/>
    <lineage>
        <taxon>Bacteria</taxon>
        <taxon>Pseudomonadati</taxon>
        <taxon>Pseudomonadota</taxon>
        <taxon>Betaproteobacteria</taxon>
        <taxon>Burkholderiales</taxon>
        <taxon>Sphaerotilaceae</taxon>
        <taxon>Roseateles</taxon>
    </lineage>
</organism>
<dbReference type="EMBL" id="CP116346">
    <property type="protein sequence ID" value="WIT13737.1"/>
    <property type="molecule type" value="Genomic_DNA"/>
</dbReference>
<dbReference type="Gene3D" id="1.10.10.60">
    <property type="entry name" value="Homeodomain-like"/>
    <property type="match status" value="1"/>
</dbReference>
<dbReference type="PROSITE" id="PS01124">
    <property type="entry name" value="HTH_ARAC_FAMILY_2"/>
    <property type="match status" value="1"/>
</dbReference>
<dbReference type="GO" id="GO:0043565">
    <property type="term" value="F:sequence-specific DNA binding"/>
    <property type="evidence" value="ECO:0007669"/>
    <property type="project" value="InterPro"/>
</dbReference>
<dbReference type="InterPro" id="IPR018060">
    <property type="entry name" value="HTH_AraC"/>
</dbReference>
<dbReference type="InterPro" id="IPR050204">
    <property type="entry name" value="AraC_XylS_family_regulators"/>
</dbReference>
<dbReference type="Pfam" id="PF02311">
    <property type="entry name" value="AraC_binding"/>
    <property type="match status" value="1"/>
</dbReference>
<dbReference type="KEGG" id="pais:PFX98_08980"/>
<dbReference type="Pfam" id="PF12833">
    <property type="entry name" value="HTH_18"/>
    <property type="match status" value="1"/>
</dbReference>
<dbReference type="PANTHER" id="PTHR46796:SF2">
    <property type="entry name" value="TRANSCRIPTIONAL REGULATORY PROTEIN"/>
    <property type="match status" value="1"/>
</dbReference>
<evidence type="ECO:0000256" key="1">
    <source>
        <dbReference type="ARBA" id="ARBA00023015"/>
    </source>
</evidence>
<dbReference type="SUPFAM" id="SSF46689">
    <property type="entry name" value="Homeodomain-like"/>
    <property type="match status" value="2"/>
</dbReference>
<dbReference type="InterPro" id="IPR003313">
    <property type="entry name" value="AraC-bd"/>
</dbReference>
<dbReference type="InterPro" id="IPR009057">
    <property type="entry name" value="Homeodomain-like_sf"/>
</dbReference>
<keyword evidence="1" id="KW-0805">Transcription regulation</keyword>
<gene>
    <name evidence="5" type="ORF">PFX98_08980</name>
</gene>
<dbReference type="AlphaFoldDB" id="A0AA95NES6"/>
<dbReference type="PANTHER" id="PTHR46796">
    <property type="entry name" value="HTH-TYPE TRANSCRIPTIONAL ACTIVATOR RHAS-RELATED"/>
    <property type="match status" value="1"/>
</dbReference>
<dbReference type="GO" id="GO:0003700">
    <property type="term" value="F:DNA-binding transcription factor activity"/>
    <property type="evidence" value="ECO:0007669"/>
    <property type="project" value="InterPro"/>
</dbReference>
<dbReference type="RefSeq" id="WP_285234857.1">
    <property type="nucleotide sequence ID" value="NZ_CP116346.1"/>
</dbReference>